<protein>
    <recommendedName>
        <fullName evidence="4">PNPLA domain-containing protein</fullName>
    </recommendedName>
</protein>
<proteinExistence type="predicted"/>
<feature type="transmembrane region" description="Helical" evidence="1">
    <location>
        <begin position="235"/>
        <end position="255"/>
    </location>
</feature>
<organism evidence="2 3">
    <name type="scientific">Amaricoccus solimangrovi</name>
    <dbReference type="NCBI Taxonomy" id="2589815"/>
    <lineage>
        <taxon>Bacteria</taxon>
        <taxon>Pseudomonadati</taxon>
        <taxon>Pseudomonadota</taxon>
        <taxon>Alphaproteobacteria</taxon>
        <taxon>Rhodobacterales</taxon>
        <taxon>Paracoccaceae</taxon>
        <taxon>Amaricoccus</taxon>
    </lineage>
</organism>
<dbReference type="AlphaFoldDB" id="A0A501X0W1"/>
<keyword evidence="1" id="KW-0812">Transmembrane</keyword>
<dbReference type="Gene3D" id="3.40.1090.10">
    <property type="entry name" value="Cytosolic phospholipase A2 catalytic domain"/>
    <property type="match status" value="1"/>
</dbReference>
<keyword evidence="1" id="KW-1133">Transmembrane helix</keyword>
<sequence length="982" mass="105370">MVAHGPSPSAKGDAPDGLGAVVRWLVRGWRRWDARLLRPLSEARPLPWQVVAPADHPWFIPFLAAWMVVGVTLGPALDWSATNVALCLLGFALLAGLHAFVAGSRRRRAYLLLGYVAILLLLGALLIASTAMPEFALFRPARVHVGPVLVVQLSVGLLVAELSSRWSTRPIPDDPLPSTLGQAELFPPNDRYDYGGGRSALAFLASLALTPLRYPLQLLLPGAFVALIVPEASMWWWFVTLTLVTWAFLLLGALYERLMEILNTLGRLCFVGPQWTVSAVVVALALARLMGVHYITYVFAAPATGGTLVGYLLFAYALAWFYGFWADILLARRFLRLLAGSDGFVTAIPYDFAPAAGAKMDLSPIRNHDRLIALHGAGRLRLQGAYESLYAEPRDQIALYFLTPAEALARIRAQIETMPRPGPRDPLPRVRDLLRAALAYPGITGGVALVCIGAPAAFGFLSTTQPAELSIVKEAHLNLDPTPLLLGDGRLDADWKGLDGVPGWETSQGAEDLRKRLRAVAEADPCPALGPEDPRIAVAASGGGTRAALYTASVLRGLAERDLICRVVLASGVSGGSAALAYFALRADELRRPLPPGGELGPAWDVFETAMAEPYIAQVARGASDANVAFAGWRWRTHVGNEPAEPGTVGASEGWIPARVRFGSLLAESFVRELGAGGMEKVPFGLILNTGMLGQCTTKEKGSLAEIARDAPCSTDGVGGRLVLTNLPAAADSPEQRPGDLRFATINDPEMSVARAAALSANFPPVFPDAAIDEIGPKYQNRFYVTDGGTVENRGTVTLYLALRDELSPRPGGTGPWPALHVVIADASAGNGAYEESFGLQSVQAAGGQMGLALEAEILRDLIPLYHEHQSEIVPHEIAMPPVLRDGIGTHWLLPGSLAFRNPADREQRRTLTDSDTRRLLTALHARDPVPFKGDVGTVWDWTLAEGPEQGVASTHCARWQALLGAFGKEDPTRCPPPAGRK</sequence>
<gene>
    <name evidence="2" type="ORF">FJM51_06010</name>
</gene>
<name>A0A501X0W1_9RHOB</name>
<evidence type="ECO:0000256" key="1">
    <source>
        <dbReference type="SAM" id="Phobius"/>
    </source>
</evidence>
<dbReference type="OrthoDB" id="8394677at2"/>
<comment type="caution">
    <text evidence="2">The sequence shown here is derived from an EMBL/GenBank/DDBJ whole genome shotgun (WGS) entry which is preliminary data.</text>
</comment>
<dbReference type="RefSeq" id="WP_140453208.1">
    <property type="nucleotide sequence ID" value="NZ_VFRP01000003.1"/>
</dbReference>
<keyword evidence="1" id="KW-0472">Membrane</keyword>
<feature type="transmembrane region" description="Helical" evidence="1">
    <location>
        <begin position="109"/>
        <end position="129"/>
    </location>
</feature>
<evidence type="ECO:0000313" key="2">
    <source>
        <dbReference type="EMBL" id="TPE52726.1"/>
    </source>
</evidence>
<feature type="transmembrane region" description="Helical" evidence="1">
    <location>
        <begin position="438"/>
        <end position="461"/>
    </location>
</feature>
<dbReference type="EMBL" id="VFRP01000003">
    <property type="protein sequence ID" value="TPE52726.1"/>
    <property type="molecule type" value="Genomic_DNA"/>
</dbReference>
<feature type="transmembrane region" description="Helical" evidence="1">
    <location>
        <begin position="58"/>
        <end position="77"/>
    </location>
</feature>
<feature type="transmembrane region" description="Helical" evidence="1">
    <location>
        <begin position="308"/>
        <end position="330"/>
    </location>
</feature>
<dbReference type="Proteomes" id="UP000319255">
    <property type="component" value="Unassembled WGS sequence"/>
</dbReference>
<reference evidence="2 3" key="1">
    <citation type="submission" date="2019-06" db="EMBL/GenBank/DDBJ databases">
        <title>A novel bacterium of genus Amaricoccus, isolated from marine sediment.</title>
        <authorList>
            <person name="Huang H."/>
            <person name="Mo K."/>
            <person name="Hu Y."/>
        </authorList>
    </citation>
    <scope>NUCLEOTIDE SEQUENCE [LARGE SCALE GENOMIC DNA]</scope>
    <source>
        <strain evidence="2 3">HB172011</strain>
    </source>
</reference>
<dbReference type="InterPro" id="IPR016035">
    <property type="entry name" value="Acyl_Trfase/lysoPLipase"/>
</dbReference>
<feature type="transmembrane region" description="Helical" evidence="1">
    <location>
        <begin position="83"/>
        <end position="102"/>
    </location>
</feature>
<dbReference type="SUPFAM" id="SSF52151">
    <property type="entry name" value="FabD/lysophospholipase-like"/>
    <property type="match status" value="2"/>
</dbReference>
<feature type="transmembrane region" description="Helical" evidence="1">
    <location>
        <begin position="275"/>
        <end position="296"/>
    </location>
</feature>
<evidence type="ECO:0008006" key="4">
    <source>
        <dbReference type="Google" id="ProtNLM"/>
    </source>
</evidence>
<accession>A0A501X0W1</accession>
<keyword evidence="3" id="KW-1185">Reference proteome</keyword>
<evidence type="ECO:0000313" key="3">
    <source>
        <dbReference type="Proteomes" id="UP000319255"/>
    </source>
</evidence>